<dbReference type="AlphaFoldDB" id="J9C6S8"/>
<reference evidence="1" key="1">
    <citation type="journal article" date="2012" name="PLoS ONE">
        <title>Gene sets for utilization of primary and secondary nutrition supplies in the distal gut of endangered iberian lynx.</title>
        <authorList>
            <person name="Alcaide M."/>
            <person name="Messina E."/>
            <person name="Richter M."/>
            <person name="Bargiela R."/>
            <person name="Peplies J."/>
            <person name="Huws S.A."/>
            <person name="Newbold C.J."/>
            <person name="Golyshin P.N."/>
            <person name="Simon M.A."/>
            <person name="Lopez G."/>
            <person name="Yakimov M.M."/>
            <person name="Ferrer M."/>
        </authorList>
    </citation>
    <scope>NUCLEOTIDE SEQUENCE</scope>
</reference>
<organism evidence="1">
    <name type="scientific">gut metagenome</name>
    <dbReference type="NCBI Taxonomy" id="749906"/>
    <lineage>
        <taxon>unclassified sequences</taxon>
        <taxon>metagenomes</taxon>
        <taxon>organismal metagenomes</taxon>
    </lineage>
</organism>
<accession>J9C6S8</accession>
<name>J9C6S8_9ZZZZ</name>
<sequence>MIGKSFFRSDFIFINRLDHILQNPVIKCSIIRND</sequence>
<evidence type="ECO:0000313" key="1">
    <source>
        <dbReference type="EMBL" id="EJW95525.1"/>
    </source>
</evidence>
<comment type="caution">
    <text evidence="1">The sequence shown here is derived from an EMBL/GenBank/DDBJ whole genome shotgun (WGS) entry which is preliminary data.</text>
</comment>
<gene>
    <name evidence="1" type="ORF">EVA_16366</name>
</gene>
<proteinExistence type="predicted"/>
<protein>
    <submittedName>
        <fullName evidence="1">Uncharacterized protein</fullName>
    </submittedName>
</protein>
<dbReference type="EMBL" id="AMCI01005753">
    <property type="protein sequence ID" value="EJW95525.1"/>
    <property type="molecule type" value="Genomic_DNA"/>
</dbReference>